<dbReference type="AlphaFoldDB" id="A0A2G8KBM8"/>
<proteinExistence type="predicted"/>
<dbReference type="InterPro" id="IPR013087">
    <property type="entry name" value="Znf_C2H2_type"/>
</dbReference>
<evidence type="ECO:0000259" key="2">
    <source>
        <dbReference type="PROSITE" id="PS00028"/>
    </source>
</evidence>
<feature type="domain" description="C2H2-type" evidence="2">
    <location>
        <begin position="41"/>
        <end position="64"/>
    </location>
</feature>
<evidence type="ECO:0000256" key="1">
    <source>
        <dbReference type="SAM" id="MobiDB-lite"/>
    </source>
</evidence>
<feature type="compositionally biased region" description="Basic and acidic residues" evidence="1">
    <location>
        <begin position="896"/>
        <end position="906"/>
    </location>
</feature>
<dbReference type="Proteomes" id="UP000230750">
    <property type="component" value="Unassembled WGS sequence"/>
</dbReference>
<dbReference type="PROSITE" id="PS00028">
    <property type="entry name" value="ZINC_FINGER_C2H2_1"/>
    <property type="match status" value="1"/>
</dbReference>
<protein>
    <recommendedName>
        <fullName evidence="2">C2H2-type domain-containing protein</fullName>
    </recommendedName>
</protein>
<feature type="region of interest" description="Disordered" evidence="1">
    <location>
        <begin position="885"/>
        <end position="909"/>
    </location>
</feature>
<name>A0A2G8KBM8_STIJA</name>
<dbReference type="OrthoDB" id="10034966at2759"/>
<reference evidence="3 4" key="1">
    <citation type="journal article" date="2017" name="PLoS Biol.">
        <title>The sea cucumber genome provides insights into morphological evolution and visceral regeneration.</title>
        <authorList>
            <person name="Zhang X."/>
            <person name="Sun L."/>
            <person name="Yuan J."/>
            <person name="Sun Y."/>
            <person name="Gao Y."/>
            <person name="Zhang L."/>
            <person name="Li S."/>
            <person name="Dai H."/>
            <person name="Hamel J.F."/>
            <person name="Liu C."/>
            <person name="Yu Y."/>
            <person name="Liu S."/>
            <person name="Lin W."/>
            <person name="Guo K."/>
            <person name="Jin S."/>
            <person name="Xu P."/>
            <person name="Storey K.B."/>
            <person name="Huan P."/>
            <person name="Zhang T."/>
            <person name="Zhou Y."/>
            <person name="Zhang J."/>
            <person name="Lin C."/>
            <person name="Li X."/>
            <person name="Xing L."/>
            <person name="Huo D."/>
            <person name="Sun M."/>
            <person name="Wang L."/>
            <person name="Mercier A."/>
            <person name="Li F."/>
            <person name="Yang H."/>
            <person name="Xiang J."/>
        </authorList>
    </citation>
    <scope>NUCLEOTIDE SEQUENCE [LARGE SCALE GENOMIC DNA]</scope>
    <source>
        <strain evidence="3">Shaxun</strain>
        <tissue evidence="3">Muscle</tissue>
    </source>
</reference>
<gene>
    <name evidence="3" type="ORF">BSL78_17721</name>
</gene>
<dbReference type="EMBL" id="MRZV01000715">
    <property type="protein sequence ID" value="PIK45390.1"/>
    <property type="molecule type" value="Genomic_DNA"/>
</dbReference>
<evidence type="ECO:0000313" key="3">
    <source>
        <dbReference type="EMBL" id="PIK45390.1"/>
    </source>
</evidence>
<evidence type="ECO:0000313" key="4">
    <source>
        <dbReference type="Proteomes" id="UP000230750"/>
    </source>
</evidence>
<dbReference type="SMART" id="SM00355">
    <property type="entry name" value="ZnF_C2H2"/>
    <property type="match status" value="2"/>
</dbReference>
<dbReference type="PANTHER" id="PTHR31025:SF25">
    <property type="entry name" value="ZINC FINGER (C2H2)-60"/>
    <property type="match status" value="1"/>
</dbReference>
<organism evidence="3 4">
    <name type="scientific">Stichopus japonicus</name>
    <name type="common">Sea cucumber</name>
    <dbReference type="NCBI Taxonomy" id="307972"/>
    <lineage>
        <taxon>Eukaryota</taxon>
        <taxon>Metazoa</taxon>
        <taxon>Echinodermata</taxon>
        <taxon>Eleutherozoa</taxon>
        <taxon>Echinozoa</taxon>
        <taxon>Holothuroidea</taxon>
        <taxon>Aspidochirotacea</taxon>
        <taxon>Aspidochirotida</taxon>
        <taxon>Stichopodidae</taxon>
        <taxon>Apostichopus</taxon>
    </lineage>
</organism>
<dbReference type="PANTHER" id="PTHR31025">
    <property type="entry name" value="SI:CH211-196P9.1-RELATED"/>
    <property type="match status" value="1"/>
</dbReference>
<keyword evidence="4" id="KW-1185">Reference proteome</keyword>
<sequence length="1160" mass="131718">MASLQMQSCSICNTFRTITFKKLLHHIRFSHSIEPNFSIRCGIDGCERKYRVFSTFYSHLRKFHKRVFDVNIRHDSNSGGHEDTEVGTSLVTENIGLEVDDVTHNSHKNSLAESTGISAIDAAALGDGSHIREIGERSTERDFALFILGMKEKHKLPLTVTNSIILELSELIYNSSRDDSTEIKEKLSASGFTVAKNPDIFNFIDEKFEKKNNIFEKLASDYKQTAFYKEHFGLVEPVEHVLGSTCGKDDTFIYVPLLDTLKSLLSHDDILAEVLKSRSRHGDKRYEDYCDGEAFQNHPLFSLEPHALQVHFYYDDFGVVNPLRNKANSYKVAAFYFVLGNLSPKFRSKLSSIQLVCLCCTRLIKQYGFGKVLKPLLEDVKVLESKGVTITTLNQEEFTFKGCISLVSMDNLAAHQLGGFQQHFHAGRICRFCMASSNDIQDHFDSSSLIERTSVGHKHQVQLVMENQGLRHVYGVASKSVLSDLQYFDVISCLPPDPAHDLLEGLVPELMTKVVTTFIQDGFFTLESFNSALKLFPFGKSDQKSKPTCNTTANLGSFKIKQTASQTWCLMRLLPLIIGSSIPEGNEYWELFLSLMDICEITFAPSIPCEMVAYLEYLVHGFLVALKELFPEDRIKPKSHYLLHYPRSILKYGPLVHCWTMSEALKRYHVTYGSRKRVFLCSASDVEPEIKSQFGIKKFRLQVFDKDFDDWVDIDGDIEEEQMEDKAVKLNVIGERDEVACLSASSFTSSSSSDDTIILAGNERDVPCTSDVSDSFHEEEKFLPWPNKFELHQDDVRRDILVELLKGGPVSNRIKSAVIQATFDKMCLFTVYPTTDQYNTAAKAVIKSFPNLAIKLPFCEPYDALKNALKDKFRNERRHMTRDVVVKKRKTSTHATTDEGERKDGADWTLPEGETEETIKLHIKELQKESTKKKQDKNKIKSLMALTFGERRRLVLEEKPPIAEIRGKFPTLFCAEQIIEDFSAIISWDAVSEMFYKNLDDIAAKIITYNTNHSKGTLRFLVEYNNFIQQLTEKDKRDATWTAALWILPGFLKEDRNFLFINSDDDVSSDVEISTPVITYTGDPLDPSNITIIAENEKCSTAASFPEAVLILLATYYVFNIQYNGKVKGTLTFLQNVLLQCKDKGKLPQKIISLIAKLQA</sequence>
<comment type="caution">
    <text evidence="3">The sequence shown here is derived from an EMBL/GenBank/DDBJ whole genome shotgun (WGS) entry which is preliminary data.</text>
</comment>
<accession>A0A2G8KBM8</accession>